<reference evidence="2" key="2">
    <citation type="submission" date="2020-09" db="EMBL/GenBank/DDBJ databases">
        <authorList>
            <person name="Sun Q."/>
            <person name="Ohkuma M."/>
        </authorList>
    </citation>
    <scope>NUCLEOTIDE SEQUENCE</scope>
    <source>
        <strain evidence="2">JCM 3302</strain>
    </source>
</reference>
<accession>A0A919AQT4</accession>
<name>A0A919AQT4_9ACTN</name>
<dbReference type="InterPro" id="IPR039418">
    <property type="entry name" value="LexA-like"/>
</dbReference>
<evidence type="ECO:0000313" key="2">
    <source>
        <dbReference type="EMBL" id="GHF17448.1"/>
    </source>
</evidence>
<dbReference type="Pfam" id="PF00717">
    <property type="entry name" value="Peptidase_S24"/>
    <property type="match status" value="1"/>
</dbReference>
<dbReference type="Gene3D" id="2.10.109.10">
    <property type="entry name" value="Umud Fragment, subunit A"/>
    <property type="match status" value="1"/>
</dbReference>
<reference evidence="2" key="1">
    <citation type="journal article" date="2014" name="Int. J. Syst. Evol. Microbiol.">
        <title>Complete genome sequence of Corynebacterium casei LMG S-19264T (=DSM 44701T), isolated from a smear-ripened cheese.</title>
        <authorList>
            <consortium name="US DOE Joint Genome Institute (JGI-PGF)"/>
            <person name="Walter F."/>
            <person name="Albersmeier A."/>
            <person name="Kalinowski J."/>
            <person name="Ruckert C."/>
        </authorList>
    </citation>
    <scope>NUCLEOTIDE SEQUENCE</scope>
    <source>
        <strain evidence="2">JCM 3302</strain>
    </source>
</reference>
<protein>
    <recommendedName>
        <fullName evidence="1">Peptidase S24/S26A/S26B/S26C domain-containing protein</fullName>
    </recommendedName>
</protein>
<organism evidence="2 3">
    <name type="scientific">Streptomyces spiralis</name>
    <dbReference type="NCBI Taxonomy" id="66376"/>
    <lineage>
        <taxon>Bacteria</taxon>
        <taxon>Bacillati</taxon>
        <taxon>Actinomycetota</taxon>
        <taxon>Actinomycetes</taxon>
        <taxon>Kitasatosporales</taxon>
        <taxon>Streptomycetaceae</taxon>
        <taxon>Streptomyces</taxon>
    </lineage>
</organism>
<dbReference type="InterPro" id="IPR036286">
    <property type="entry name" value="LexA/Signal_pep-like_sf"/>
</dbReference>
<dbReference type="InterPro" id="IPR050077">
    <property type="entry name" value="LexA_repressor"/>
</dbReference>
<keyword evidence="3" id="KW-1185">Reference proteome</keyword>
<dbReference type="PANTHER" id="PTHR33516">
    <property type="entry name" value="LEXA REPRESSOR"/>
    <property type="match status" value="1"/>
</dbReference>
<proteinExistence type="predicted"/>
<dbReference type="InterPro" id="IPR015927">
    <property type="entry name" value="Peptidase_S24_S26A/B/C"/>
</dbReference>
<comment type="caution">
    <text evidence="2">The sequence shown here is derived from an EMBL/GenBank/DDBJ whole genome shotgun (WGS) entry which is preliminary data.</text>
</comment>
<dbReference type="PANTHER" id="PTHR33516:SF2">
    <property type="entry name" value="LEXA REPRESSOR-RELATED"/>
    <property type="match status" value="1"/>
</dbReference>
<dbReference type="EMBL" id="BNBC01000078">
    <property type="protein sequence ID" value="GHF17448.1"/>
    <property type="molecule type" value="Genomic_DNA"/>
</dbReference>
<dbReference type="AlphaFoldDB" id="A0A919AQT4"/>
<dbReference type="Proteomes" id="UP000641386">
    <property type="component" value="Unassembled WGS sequence"/>
</dbReference>
<evidence type="ECO:0000259" key="1">
    <source>
        <dbReference type="Pfam" id="PF00717"/>
    </source>
</evidence>
<gene>
    <name evidence="2" type="ORF">GCM10014715_85660</name>
</gene>
<dbReference type="SUPFAM" id="SSF51306">
    <property type="entry name" value="LexA/Signal peptidase"/>
    <property type="match status" value="1"/>
</dbReference>
<dbReference type="CDD" id="cd06529">
    <property type="entry name" value="S24_LexA-like"/>
    <property type="match status" value="1"/>
</dbReference>
<feature type="domain" description="Peptidase S24/S26A/S26B/S26C" evidence="1">
    <location>
        <begin position="8"/>
        <end position="56"/>
    </location>
</feature>
<evidence type="ECO:0000313" key="3">
    <source>
        <dbReference type="Proteomes" id="UP000641386"/>
    </source>
</evidence>
<sequence>MSDPQRGHGDIVAALLEDEATVKMLRRQAGQVWFMPRNPAYDPIPGDQAKILGKVIGILRVL</sequence>